<dbReference type="EMBL" id="FSRU01000003">
    <property type="protein sequence ID" value="SIO67873.1"/>
    <property type="molecule type" value="Genomic_DNA"/>
</dbReference>
<dbReference type="CDD" id="cd04187">
    <property type="entry name" value="DPM1_like_bac"/>
    <property type="match status" value="1"/>
</dbReference>
<dbReference type="FunFam" id="3.90.550.10:FF:000079">
    <property type="entry name" value="Probable glycosyl transferase"/>
    <property type="match status" value="1"/>
</dbReference>
<dbReference type="InterPro" id="IPR029044">
    <property type="entry name" value="Nucleotide-diphossugar_trans"/>
</dbReference>
<organism evidence="11 12">
    <name type="scientific">Paraburkholderia phenazinium</name>
    <dbReference type="NCBI Taxonomy" id="60549"/>
    <lineage>
        <taxon>Bacteria</taxon>
        <taxon>Pseudomonadati</taxon>
        <taxon>Pseudomonadota</taxon>
        <taxon>Betaproteobacteria</taxon>
        <taxon>Burkholderiales</taxon>
        <taxon>Burkholderiaceae</taxon>
        <taxon>Paraburkholderia</taxon>
    </lineage>
</organism>
<keyword evidence="7 9" id="KW-0472">Membrane</keyword>
<feature type="transmembrane region" description="Helical" evidence="9">
    <location>
        <begin position="239"/>
        <end position="260"/>
    </location>
</feature>
<dbReference type="Proteomes" id="UP000185151">
    <property type="component" value="Unassembled WGS sequence"/>
</dbReference>
<keyword evidence="5 9" id="KW-0812">Transmembrane</keyword>
<evidence type="ECO:0000256" key="9">
    <source>
        <dbReference type="SAM" id="Phobius"/>
    </source>
</evidence>
<proteinExistence type="inferred from homology"/>
<dbReference type="GO" id="GO:0005886">
    <property type="term" value="C:plasma membrane"/>
    <property type="evidence" value="ECO:0007669"/>
    <property type="project" value="UniProtKB-SubCell"/>
</dbReference>
<dbReference type="InterPro" id="IPR050256">
    <property type="entry name" value="Glycosyltransferase_2"/>
</dbReference>
<keyword evidence="2" id="KW-1003">Cell membrane</keyword>
<dbReference type="AlphaFoldDB" id="A0A1N6LGK1"/>
<dbReference type="PANTHER" id="PTHR48090:SF1">
    <property type="entry name" value="PROPHAGE BACTOPRENOL GLUCOSYL TRANSFERASE HOMOLOG"/>
    <property type="match status" value="1"/>
</dbReference>
<dbReference type="InterPro" id="IPR001173">
    <property type="entry name" value="Glyco_trans_2-like"/>
</dbReference>
<reference evidence="11 12" key="1">
    <citation type="submission" date="2016-11" db="EMBL/GenBank/DDBJ databases">
        <authorList>
            <person name="Jaros S."/>
            <person name="Januszkiewicz K."/>
            <person name="Wedrychowicz H."/>
        </authorList>
    </citation>
    <scope>NUCLEOTIDE SEQUENCE [LARGE SCALE GENOMIC DNA]</scope>
    <source>
        <strain evidence="11 12">GAS95</strain>
    </source>
</reference>
<gene>
    <name evidence="11" type="ORF">SAMN05444165_7179</name>
</gene>
<dbReference type="OrthoDB" id="9811884at2"/>
<evidence type="ECO:0000256" key="6">
    <source>
        <dbReference type="ARBA" id="ARBA00022989"/>
    </source>
</evidence>
<evidence type="ECO:0000256" key="1">
    <source>
        <dbReference type="ARBA" id="ARBA00004651"/>
    </source>
</evidence>
<evidence type="ECO:0000256" key="4">
    <source>
        <dbReference type="ARBA" id="ARBA00022679"/>
    </source>
</evidence>
<evidence type="ECO:0000313" key="11">
    <source>
        <dbReference type="EMBL" id="SIO67873.1"/>
    </source>
</evidence>
<keyword evidence="3" id="KW-0328">Glycosyltransferase</keyword>
<name>A0A1N6LGK1_9BURK</name>
<evidence type="ECO:0000256" key="2">
    <source>
        <dbReference type="ARBA" id="ARBA00022475"/>
    </source>
</evidence>
<comment type="similarity">
    <text evidence="8">Belongs to the glycosyltransferase 2 family. GtrB subfamily.</text>
</comment>
<dbReference type="SUPFAM" id="SSF53448">
    <property type="entry name" value="Nucleotide-diphospho-sugar transferases"/>
    <property type="match status" value="1"/>
</dbReference>
<accession>A0A1N6LGK1</accession>
<evidence type="ECO:0000313" key="12">
    <source>
        <dbReference type="Proteomes" id="UP000185151"/>
    </source>
</evidence>
<keyword evidence="6 9" id="KW-1133">Transmembrane helix</keyword>
<sequence length="331" mass="37662">MSHNTGVEEYRPLLTIVAPAYNEQEVLPEFHRRVSAVLDTLDVPAEILYVNDGSTDATLSVIRQLHADDRRVSLIDLSRNFGKEIAMTAGFDHARGEAVIVIDTDLQDPPELIPEMIRLWKAGHDVVYAQRESREGETWLKKATAHCFYRLIDRVAHVRVPRDTGDYRLLSQRAVQALRQIKEHHRFMKGLFAWVGFNQIAVPYRRDARYAGVSKWNYWKLWNFALEGITSFTTVPLRFATYLGLGTAALAFSYAVFVFWKALMYGDRVHGYPSLMIVILFLGGVQLMTLGVIGEYVGRTFNETKGRPLYFTNQVSLGTTNRQKAECPSGE</sequence>
<evidence type="ECO:0000256" key="7">
    <source>
        <dbReference type="ARBA" id="ARBA00023136"/>
    </source>
</evidence>
<dbReference type="RefSeq" id="WP_074302141.1">
    <property type="nucleotide sequence ID" value="NZ_FSRU01000003.1"/>
</dbReference>
<evidence type="ECO:0000256" key="8">
    <source>
        <dbReference type="ARBA" id="ARBA00038152"/>
    </source>
</evidence>
<keyword evidence="4 11" id="KW-0808">Transferase</keyword>
<dbReference type="Gene3D" id="3.90.550.10">
    <property type="entry name" value="Spore Coat Polysaccharide Biosynthesis Protein SpsA, Chain A"/>
    <property type="match status" value="1"/>
</dbReference>
<keyword evidence="12" id="KW-1185">Reference proteome</keyword>
<comment type="subcellular location">
    <subcellularLocation>
        <location evidence="1">Cell membrane</location>
        <topology evidence="1">Multi-pass membrane protein</topology>
    </subcellularLocation>
</comment>
<evidence type="ECO:0000259" key="10">
    <source>
        <dbReference type="Pfam" id="PF00535"/>
    </source>
</evidence>
<evidence type="ECO:0000256" key="5">
    <source>
        <dbReference type="ARBA" id="ARBA00022692"/>
    </source>
</evidence>
<feature type="transmembrane region" description="Helical" evidence="9">
    <location>
        <begin position="272"/>
        <end position="293"/>
    </location>
</feature>
<dbReference type="PANTHER" id="PTHR48090">
    <property type="entry name" value="UNDECAPRENYL-PHOSPHATE 4-DEOXY-4-FORMAMIDO-L-ARABINOSE TRANSFERASE-RELATED"/>
    <property type="match status" value="1"/>
</dbReference>
<feature type="domain" description="Glycosyltransferase 2-like" evidence="10">
    <location>
        <begin position="15"/>
        <end position="177"/>
    </location>
</feature>
<evidence type="ECO:0000256" key="3">
    <source>
        <dbReference type="ARBA" id="ARBA00022676"/>
    </source>
</evidence>
<protein>
    <submittedName>
        <fullName evidence="11">Glycosyltransferase involved in cell wall bisynthesis</fullName>
    </submittedName>
</protein>
<dbReference type="Pfam" id="PF00535">
    <property type="entry name" value="Glycos_transf_2"/>
    <property type="match status" value="1"/>
</dbReference>
<dbReference type="GO" id="GO:0016757">
    <property type="term" value="F:glycosyltransferase activity"/>
    <property type="evidence" value="ECO:0007669"/>
    <property type="project" value="UniProtKB-KW"/>
</dbReference>